<dbReference type="AlphaFoldDB" id="A0AA86NEG9"/>
<feature type="transmembrane region" description="Helical" evidence="1">
    <location>
        <begin position="203"/>
        <end position="221"/>
    </location>
</feature>
<evidence type="ECO:0000313" key="4">
    <source>
        <dbReference type="EMBL" id="CAL6041281.1"/>
    </source>
</evidence>
<organism evidence="3">
    <name type="scientific">Hexamita inflata</name>
    <dbReference type="NCBI Taxonomy" id="28002"/>
    <lineage>
        <taxon>Eukaryota</taxon>
        <taxon>Metamonada</taxon>
        <taxon>Diplomonadida</taxon>
        <taxon>Hexamitidae</taxon>
        <taxon>Hexamitinae</taxon>
        <taxon>Hexamita</taxon>
    </lineage>
</organism>
<feature type="transmembrane region" description="Helical" evidence="1">
    <location>
        <begin position="31"/>
        <end position="49"/>
    </location>
</feature>
<feature type="transmembrane region" description="Helical" evidence="1">
    <location>
        <begin position="228"/>
        <end position="247"/>
    </location>
</feature>
<proteinExistence type="predicted"/>
<comment type="caution">
    <text evidence="3">The sequence shown here is derived from an EMBL/GenBank/DDBJ whole genome shotgun (WGS) entry which is preliminary data.</text>
</comment>
<evidence type="ECO:0000313" key="3">
    <source>
        <dbReference type="EMBL" id="CAI9918322.1"/>
    </source>
</evidence>
<dbReference type="PANTHER" id="PTHR43833">
    <property type="entry name" value="POTASSIUM CHANNEL PROTEIN 2-RELATED-RELATED"/>
    <property type="match status" value="1"/>
</dbReference>
<feature type="transmembrane region" description="Helical" evidence="1">
    <location>
        <begin position="61"/>
        <end position="81"/>
    </location>
</feature>
<keyword evidence="1 3" id="KW-0812">Transmembrane</keyword>
<dbReference type="InterPro" id="IPR050721">
    <property type="entry name" value="Trk_Ktr_HKT_K-transport"/>
</dbReference>
<dbReference type="InterPro" id="IPR013099">
    <property type="entry name" value="K_chnl_dom"/>
</dbReference>
<protein>
    <submittedName>
        <fullName evidence="3">Ion transport 2 and transmembrane domain-containing protein</fullName>
    </submittedName>
    <submittedName>
        <fullName evidence="4">Ion_transport 2 and transmembrane domain-containing protein</fullName>
    </submittedName>
</protein>
<feature type="transmembrane region" description="Helical" evidence="1">
    <location>
        <begin position="164"/>
        <end position="197"/>
    </location>
</feature>
<dbReference type="EMBL" id="CAXDID020000149">
    <property type="protein sequence ID" value="CAL6041281.1"/>
    <property type="molecule type" value="Genomic_DNA"/>
</dbReference>
<dbReference type="Pfam" id="PF07885">
    <property type="entry name" value="Ion_trans_2"/>
    <property type="match status" value="1"/>
</dbReference>
<keyword evidence="1" id="KW-1133">Transmembrane helix</keyword>
<gene>
    <name evidence="4" type="ORF">HINF_LOCUS38934</name>
    <name evidence="3" type="ORF">HINF_LOCUS5967</name>
</gene>
<dbReference type="PANTHER" id="PTHR43833:SF9">
    <property type="entry name" value="POTASSIUM CHANNEL PROTEIN YUGO-RELATED"/>
    <property type="match status" value="1"/>
</dbReference>
<sequence length="763" mass="88768">MKAEKAKKNKKEQNSEYKVSTYTSTEFINNLNLYSLIIGVINLFDFAQFSYYQRKQSSRFVFFQLIAISLIQLIDYIILVVKNLKRRIQFFDLAFSVYSLMIISIVICIVKFGVDVAHQHYDFKAVFRYKLSSPAFYRGLILVQKQAKEPIKKQNFKISRKKAVLILTYNLMTNIIIILFPLICFVLFFTGLFMLFGYDTLDTIYFVIVSLSSVGYGDITFKDESYGPWGKILTMIFIISAIIYVPIELGNIIDNIKVKIPMIVQKYQITNGIVIIGEYDKALASMMRLKTDKHINIVYIVTEEKQEDQILAFESAPNFSYIFIPNFDHEHAAQYDLFRANHIIVVSQQYSVNSDIDAMYIGKHLIYITQQEVLLTVILNNQVIYNIAKKQFQHVRNSYILCYEQVFGLLVDSSIKYPGLSTVIFNIMANVDDNFELNYWKKDDISCESKQQVEINRNLYNKSLQWKLSGSKAGGINKHLGIDYFLSYHQQVQRDQNSVLWDLARKFEADMEEEQQSAYEPVVIHKIGIVAFDSSTSLLLNQLVHLLADFHLLVFQKEDNLTQFHKKLQKHLYSNKTLDKFIVMQDCDVIIALHPNQKFFVQSETSSIQNCLKTLKVKLLTVTDEFPRNFQNMSSEFRRGMIIPFTRAYFIANLYTSFKRVNICITFLENIFTRNTILKCFTVKQAIEVRHIQQQVLYAVYNGNIIVQPDLELKLNKGDQLCVIDWINRDQVMGEVVEAETLKKRATSQQLSQIIYDTSFQGQ</sequence>
<feature type="domain" description="Potassium channel" evidence="2">
    <location>
        <begin position="183"/>
        <end position="254"/>
    </location>
</feature>
<feature type="transmembrane region" description="Helical" evidence="1">
    <location>
        <begin position="93"/>
        <end position="114"/>
    </location>
</feature>
<evidence type="ECO:0000256" key="1">
    <source>
        <dbReference type="SAM" id="Phobius"/>
    </source>
</evidence>
<evidence type="ECO:0000313" key="5">
    <source>
        <dbReference type="Proteomes" id="UP001642409"/>
    </source>
</evidence>
<name>A0AA86NEG9_9EUKA</name>
<accession>A0AA86NEG9</accession>
<reference evidence="4 5" key="2">
    <citation type="submission" date="2024-07" db="EMBL/GenBank/DDBJ databases">
        <authorList>
            <person name="Akdeniz Z."/>
        </authorList>
    </citation>
    <scope>NUCLEOTIDE SEQUENCE [LARGE SCALE GENOMIC DNA]</scope>
</reference>
<reference evidence="3" key="1">
    <citation type="submission" date="2023-06" db="EMBL/GenBank/DDBJ databases">
        <authorList>
            <person name="Kurt Z."/>
        </authorList>
    </citation>
    <scope>NUCLEOTIDE SEQUENCE</scope>
</reference>
<keyword evidence="1" id="KW-0472">Membrane</keyword>
<dbReference type="Proteomes" id="UP001642409">
    <property type="component" value="Unassembled WGS sequence"/>
</dbReference>
<dbReference type="EMBL" id="CATOUU010000154">
    <property type="protein sequence ID" value="CAI9918322.1"/>
    <property type="molecule type" value="Genomic_DNA"/>
</dbReference>
<evidence type="ECO:0000259" key="2">
    <source>
        <dbReference type="Pfam" id="PF07885"/>
    </source>
</evidence>
<dbReference type="SUPFAM" id="SSF81324">
    <property type="entry name" value="Voltage-gated potassium channels"/>
    <property type="match status" value="1"/>
</dbReference>
<keyword evidence="5" id="KW-1185">Reference proteome</keyword>
<dbReference type="Gene3D" id="1.10.287.70">
    <property type="match status" value="1"/>
</dbReference>